<evidence type="ECO:0000313" key="9">
    <source>
        <dbReference type="EMBL" id="WGW02914.1"/>
    </source>
</evidence>
<dbReference type="RefSeq" id="WP_282299543.1">
    <property type="nucleotide sequence ID" value="NZ_CP124616.1"/>
</dbReference>
<dbReference type="PANTHER" id="PTHR10742">
    <property type="entry name" value="FLAVIN MONOAMINE OXIDASE"/>
    <property type="match status" value="1"/>
</dbReference>
<dbReference type="InterPro" id="IPR050281">
    <property type="entry name" value="Flavin_monoamine_oxidase"/>
</dbReference>
<dbReference type="Pfam" id="PF01593">
    <property type="entry name" value="Amino_oxidase"/>
    <property type="match status" value="1"/>
</dbReference>
<comment type="catalytic activity">
    <reaction evidence="6">
        <text>L-tryptophan + O2 = indole-3-acetamide + CO2 + H2O</text>
        <dbReference type="Rhea" id="RHEA:16165"/>
        <dbReference type="ChEBI" id="CHEBI:15377"/>
        <dbReference type="ChEBI" id="CHEBI:15379"/>
        <dbReference type="ChEBI" id="CHEBI:16031"/>
        <dbReference type="ChEBI" id="CHEBI:16526"/>
        <dbReference type="ChEBI" id="CHEBI:57912"/>
        <dbReference type="EC" id="1.13.12.3"/>
    </reaction>
</comment>
<evidence type="ECO:0000256" key="6">
    <source>
        <dbReference type="ARBA" id="ARBA00047321"/>
    </source>
</evidence>
<keyword evidence="10" id="KW-1185">Reference proteome</keyword>
<evidence type="ECO:0000256" key="1">
    <source>
        <dbReference type="ARBA" id="ARBA00004814"/>
    </source>
</evidence>
<accession>A0ABY8QE78</accession>
<evidence type="ECO:0000256" key="5">
    <source>
        <dbReference type="ARBA" id="ARBA00023070"/>
    </source>
</evidence>
<protein>
    <recommendedName>
        <fullName evidence="4">Tryptophan 2-monooxygenase</fullName>
        <ecNumber evidence="3">1.13.12.3</ecNumber>
    </recommendedName>
</protein>
<evidence type="ECO:0000256" key="2">
    <source>
        <dbReference type="ARBA" id="ARBA00005833"/>
    </source>
</evidence>
<reference evidence="9 10" key="1">
    <citation type="submission" date="2023-05" db="EMBL/GenBank/DDBJ databases">
        <title>YMD87, complete Genome.</title>
        <authorList>
            <person name="Zhang J."/>
            <person name="Xu X."/>
        </authorList>
    </citation>
    <scope>NUCLEOTIDE SEQUENCE [LARGE SCALE GENOMIC DNA]</scope>
    <source>
        <strain evidence="9 10">YMD87</strain>
    </source>
</reference>
<evidence type="ECO:0000256" key="4">
    <source>
        <dbReference type="ARBA" id="ARBA00017871"/>
    </source>
</evidence>
<dbReference type="InterPro" id="IPR002937">
    <property type="entry name" value="Amino_oxidase"/>
</dbReference>
<dbReference type="InterPro" id="IPR036188">
    <property type="entry name" value="FAD/NAD-bd_sf"/>
</dbReference>
<proteinExistence type="inferred from homology"/>
<organism evidence="9 10">
    <name type="scientific">Tropicibacter oceani</name>
    <dbReference type="NCBI Taxonomy" id="3058420"/>
    <lineage>
        <taxon>Bacteria</taxon>
        <taxon>Pseudomonadati</taxon>
        <taxon>Pseudomonadota</taxon>
        <taxon>Alphaproteobacteria</taxon>
        <taxon>Rhodobacterales</taxon>
        <taxon>Roseobacteraceae</taxon>
        <taxon>Tropicibacter</taxon>
    </lineage>
</organism>
<dbReference type="SUPFAM" id="SSF51905">
    <property type="entry name" value="FAD/NAD(P)-binding domain"/>
    <property type="match status" value="1"/>
</dbReference>
<evidence type="ECO:0000256" key="7">
    <source>
        <dbReference type="SAM" id="MobiDB-lite"/>
    </source>
</evidence>
<feature type="domain" description="Amine oxidase" evidence="8">
    <location>
        <begin position="24"/>
        <end position="398"/>
    </location>
</feature>
<dbReference type="Gene3D" id="3.50.50.60">
    <property type="entry name" value="FAD/NAD(P)-binding domain"/>
    <property type="match status" value="1"/>
</dbReference>
<gene>
    <name evidence="9" type="ORF">QF118_13325</name>
</gene>
<dbReference type="EC" id="1.13.12.3" evidence="3"/>
<name>A0ABY8QE78_9RHOB</name>
<comment type="similarity">
    <text evidence="2">Belongs to the tryptophan 2-monooxygenase family.</text>
</comment>
<dbReference type="Proteomes" id="UP001241605">
    <property type="component" value="Chromosome"/>
</dbReference>
<dbReference type="PANTHER" id="PTHR10742:SF410">
    <property type="entry name" value="LYSINE-SPECIFIC HISTONE DEMETHYLASE 2"/>
    <property type="match status" value="1"/>
</dbReference>
<dbReference type="EMBL" id="CP124616">
    <property type="protein sequence ID" value="WGW02914.1"/>
    <property type="molecule type" value="Genomic_DNA"/>
</dbReference>
<comment type="pathway">
    <text evidence="1">Plant hormone metabolism; auxin biosynthesis.</text>
</comment>
<evidence type="ECO:0000259" key="8">
    <source>
        <dbReference type="Pfam" id="PF01593"/>
    </source>
</evidence>
<sequence>MLRTDFQSLDDSCHSDIAIVGAGISGLYCAWRLLDADPDVTVTVLERLDRTGGRLDSDIVEIAPGEKVREEEGGMRFNYDMSELMTLNAALGLCDQIVSFPMGTPDMPNRFSIRGTTFTLQDAADSDQMIWSDLYDLKPEETGLSPTDLVTAAYRTVLMANNRPYRQGITPDDWTDFRENCTWRGIAMNEWQMWGLLRDMGYSEECIQMLTETIGFAGPLKSLANAGDAFQILADFPKDPHYYTFQMGFSTLPNAIAQRLENDYPGRVRIVLSTNVDSISGAEGNFDLTLTQAILPVNARPVMAGATKKHLNARQLVLAAASKGCQDLYYRSPALNSAPDAERLWDALYASLGMKLMKINLYFTKPWWHNEMTGRPAVKFGPNFSNLPVNAVYPFYALPEEGSEPQTGLPDIRDAAAALTIYCDFDNTNFWHGLQNVGPKFDADLQRKQNAKVPQVMYPASVAVVQEAQKQLALLFGTNCVPDPVLTSYRLWDGNEDFEFAYHQWRMNTRDSEVRAFLANPVKGLYVCNEAFSDMQGWVNGSLRSCNLALEKLGMALFGSPIAPLTNKPCPEPETKAAPKARPLGLWGG</sequence>
<evidence type="ECO:0000256" key="3">
    <source>
        <dbReference type="ARBA" id="ARBA00012535"/>
    </source>
</evidence>
<evidence type="ECO:0000313" key="10">
    <source>
        <dbReference type="Proteomes" id="UP001241605"/>
    </source>
</evidence>
<keyword evidence="5" id="KW-0073">Auxin biosynthesis</keyword>
<feature type="region of interest" description="Disordered" evidence="7">
    <location>
        <begin position="569"/>
        <end position="589"/>
    </location>
</feature>